<dbReference type="AlphaFoldDB" id="A0A166CJY5"/>
<feature type="region of interest" description="Disordered" evidence="1">
    <location>
        <begin position="386"/>
        <end position="405"/>
    </location>
</feature>
<feature type="compositionally biased region" description="Basic and acidic residues" evidence="1">
    <location>
        <begin position="387"/>
        <end position="405"/>
    </location>
</feature>
<dbReference type="EMBL" id="KV417628">
    <property type="protein sequence ID" value="KZP13730.1"/>
    <property type="molecule type" value="Genomic_DNA"/>
</dbReference>
<accession>A0A166CJY5</accession>
<protein>
    <recommendedName>
        <fullName evidence="4">HAUS augmin-like complex subunit 3 N-terminal domain-containing protein</fullName>
    </recommendedName>
</protein>
<reference evidence="2 3" key="1">
    <citation type="journal article" date="2016" name="Mol. Biol. Evol.">
        <title>Comparative Genomics of Early-Diverging Mushroom-Forming Fungi Provides Insights into the Origins of Lignocellulose Decay Capabilities.</title>
        <authorList>
            <person name="Nagy L.G."/>
            <person name="Riley R."/>
            <person name="Tritt A."/>
            <person name="Adam C."/>
            <person name="Daum C."/>
            <person name="Floudas D."/>
            <person name="Sun H."/>
            <person name="Yadav J.S."/>
            <person name="Pangilinan J."/>
            <person name="Larsson K.H."/>
            <person name="Matsuura K."/>
            <person name="Barry K."/>
            <person name="Labutti K."/>
            <person name="Kuo R."/>
            <person name="Ohm R.A."/>
            <person name="Bhattacharya S.S."/>
            <person name="Shirouzu T."/>
            <person name="Yoshinaga Y."/>
            <person name="Martin F.M."/>
            <person name="Grigoriev I.V."/>
            <person name="Hibbett D.S."/>
        </authorList>
    </citation>
    <scope>NUCLEOTIDE SEQUENCE [LARGE SCALE GENOMIC DNA]</scope>
    <source>
        <strain evidence="2 3">CBS 109695</strain>
    </source>
</reference>
<evidence type="ECO:0000313" key="2">
    <source>
        <dbReference type="EMBL" id="KZP13730.1"/>
    </source>
</evidence>
<keyword evidence="3" id="KW-1185">Reference proteome</keyword>
<evidence type="ECO:0008006" key="4">
    <source>
        <dbReference type="Google" id="ProtNLM"/>
    </source>
</evidence>
<dbReference type="Proteomes" id="UP000076532">
    <property type="component" value="Unassembled WGS sequence"/>
</dbReference>
<organism evidence="2 3">
    <name type="scientific">Athelia psychrophila</name>
    <dbReference type="NCBI Taxonomy" id="1759441"/>
    <lineage>
        <taxon>Eukaryota</taxon>
        <taxon>Fungi</taxon>
        <taxon>Dikarya</taxon>
        <taxon>Basidiomycota</taxon>
        <taxon>Agaricomycotina</taxon>
        <taxon>Agaricomycetes</taxon>
        <taxon>Agaricomycetidae</taxon>
        <taxon>Atheliales</taxon>
        <taxon>Atheliaceae</taxon>
        <taxon>Athelia</taxon>
    </lineage>
</organism>
<gene>
    <name evidence="2" type="ORF">FIBSPDRAFT_124238</name>
</gene>
<name>A0A166CJY5_9AGAM</name>
<evidence type="ECO:0000313" key="3">
    <source>
        <dbReference type="Proteomes" id="UP000076532"/>
    </source>
</evidence>
<sequence length="543" mass="59873">MPPPSATERLIDIAAHLGGPRIIPGDIEWAVDLPAGKQLVDWIAAQLDSDDERDSDGGADRALRVSMKDIALEPEEVYLLRIAESTDLPKLTSTEPGYLSYYSRPSEIRARIEEMDAESELLEVETVLLKQRLHQTKMATQRASVTLKSLRDTVITLDEHTSHEEETLDELSASADSTIAASVNEASQLISASDPLAIRGSRTPRKSQARSGSNDLLTSLSAFAGLRSQIVRHTEDGIRTVANLEASLPAQEELAFEAERLHEALADSGLREAAHETAYREELLSLCRLLEEGSALPITTPLDESEQCETLDVRNELIRAWKRDQAAILVARGQILDQAIAAFRDVLIPPLEIFSDSLSSEDAGVQETNALAKALVEELEELASDIQDGKDRHARDGDSTENDGRDSALERRLINLLKQYSDTRPTSAPPLVLLDRADLLNELRYQAARAAEADDQLGQRTNKIRYDIQPGFRDQLHLNSLIYANSPLNTSPPFASAPSLTQLQSNIGTKIATMQQDITRLQKDSQMSSRTIRKAAAFVQKYS</sequence>
<evidence type="ECO:0000256" key="1">
    <source>
        <dbReference type="SAM" id="MobiDB-lite"/>
    </source>
</evidence>
<proteinExistence type="predicted"/>
<dbReference type="OrthoDB" id="2754287at2759"/>